<keyword evidence="7 8" id="KW-0472">Membrane</keyword>
<sequence>MVSSKVGRRIFWILLPFIAIFVLANLAFGPVYIPVIDVFKSLVGLSVPSTDKIIVLQLRLPRILLGLGVGAALSMTGNSFQAMLKNPLADPYILGVSSGAAFGAILANVIAQLYFPYFVFYMWLFAFIFGLLATAITYFVSRRGGKLPTTELILSGVIVNLMFGAGVTFLIVYGWRDVQVTSFWLLGSLSGAGWNDVILVGITTIAVGIFFTLISKYLNAMVAGEEEASYLGVNIEFLKLLIFIVGTLVTAVAVSTSGIIGFVGLIMPHMSRRLFGANHRISMPASAILGGTCLVAYDTVARTAFTPAEMPLGTITALIGAPIFIYILRRRIQNV</sequence>
<feature type="transmembrane region" description="Helical" evidence="8">
    <location>
        <begin position="12"/>
        <end position="33"/>
    </location>
</feature>
<feature type="transmembrane region" description="Helical" evidence="8">
    <location>
        <begin position="53"/>
        <end position="73"/>
    </location>
</feature>
<evidence type="ECO:0000256" key="6">
    <source>
        <dbReference type="ARBA" id="ARBA00022989"/>
    </source>
</evidence>
<dbReference type="CDD" id="cd06550">
    <property type="entry name" value="TM_ABC_iron-siderophores_like"/>
    <property type="match status" value="1"/>
</dbReference>
<dbReference type="InterPro" id="IPR037294">
    <property type="entry name" value="ABC_BtuC-like"/>
</dbReference>
<dbReference type="InterPro" id="IPR000522">
    <property type="entry name" value="ABC_transptr_permease_BtuC"/>
</dbReference>
<feature type="transmembrane region" description="Helical" evidence="8">
    <location>
        <begin position="120"/>
        <end position="140"/>
    </location>
</feature>
<evidence type="ECO:0000256" key="1">
    <source>
        <dbReference type="ARBA" id="ARBA00004651"/>
    </source>
</evidence>
<dbReference type="PANTHER" id="PTHR30472:SF25">
    <property type="entry name" value="ABC TRANSPORTER PERMEASE PROTEIN MJ0876-RELATED"/>
    <property type="match status" value="1"/>
</dbReference>
<organism evidence="9">
    <name type="scientific">Mesoaciditoga lauensis</name>
    <dbReference type="NCBI Taxonomy" id="1495039"/>
    <lineage>
        <taxon>Bacteria</taxon>
        <taxon>Thermotogati</taxon>
        <taxon>Thermotogota</taxon>
        <taxon>Thermotogae</taxon>
        <taxon>Mesoaciditogales</taxon>
        <taxon>Mesoaciditogaceae</taxon>
        <taxon>Mesoaciditoga</taxon>
    </lineage>
</organism>
<dbReference type="GO" id="GO:0005886">
    <property type="term" value="C:plasma membrane"/>
    <property type="evidence" value="ECO:0007669"/>
    <property type="project" value="UniProtKB-SubCell"/>
</dbReference>
<comment type="subcellular location">
    <subcellularLocation>
        <location evidence="1">Cell membrane</location>
        <topology evidence="1">Multi-pass membrane protein</topology>
    </subcellularLocation>
</comment>
<accession>A0A7V3VRV0</accession>
<dbReference type="PANTHER" id="PTHR30472">
    <property type="entry name" value="FERRIC ENTEROBACTIN TRANSPORT SYSTEM PERMEASE PROTEIN"/>
    <property type="match status" value="1"/>
</dbReference>
<protein>
    <submittedName>
        <fullName evidence="9">Iron ABC transporter permease</fullName>
    </submittedName>
</protein>
<gene>
    <name evidence="9" type="ORF">ENX73_00075</name>
</gene>
<comment type="caution">
    <text evidence="9">The sequence shown here is derived from an EMBL/GenBank/DDBJ whole genome shotgun (WGS) entry which is preliminary data.</text>
</comment>
<dbReference type="Gene3D" id="1.10.3470.10">
    <property type="entry name" value="ABC transporter involved in vitamin B12 uptake, BtuC"/>
    <property type="match status" value="1"/>
</dbReference>
<feature type="transmembrane region" description="Helical" evidence="8">
    <location>
        <begin position="93"/>
        <end position="114"/>
    </location>
</feature>
<evidence type="ECO:0000256" key="7">
    <source>
        <dbReference type="ARBA" id="ARBA00023136"/>
    </source>
</evidence>
<evidence type="ECO:0000256" key="8">
    <source>
        <dbReference type="SAM" id="Phobius"/>
    </source>
</evidence>
<feature type="transmembrane region" description="Helical" evidence="8">
    <location>
        <begin position="310"/>
        <end position="328"/>
    </location>
</feature>
<name>A0A7V3VRV0_9BACT</name>
<dbReference type="GO" id="GO:0033214">
    <property type="term" value="P:siderophore-iron import into cell"/>
    <property type="evidence" value="ECO:0007669"/>
    <property type="project" value="TreeGrafter"/>
</dbReference>
<dbReference type="AlphaFoldDB" id="A0A7V3VRV0"/>
<evidence type="ECO:0000256" key="5">
    <source>
        <dbReference type="ARBA" id="ARBA00022692"/>
    </source>
</evidence>
<evidence type="ECO:0000256" key="4">
    <source>
        <dbReference type="ARBA" id="ARBA00022475"/>
    </source>
</evidence>
<proteinExistence type="inferred from homology"/>
<reference evidence="9" key="1">
    <citation type="journal article" date="2020" name="mSystems">
        <title>Genome- and Community-Level Interaction Insights into Carbon Utilization and Element Cycling Functions of Hydrothermarchaeota in Hydrothermal Sediment.</title>
        <authorList>
            <person name="Zhou Z."/>
            <person name="Liu Y."/>
            <person name="Xu W."/>
            <person name="Pan J."/>
            <person name="Luo Z.H."/>
            <person name="Li M."/>
        </authorList>
    </citation>
    <scope>NUCLEOTIDE SEQUENCE [LARGE SCALE GENOMIC DNA]</scope>
    <source>
        <strain evidence="9">SpSt-966</strain>
    </source>
</reference>
<evidence type="ECO:0000313" key="9">
    <source>
        <dbReference type="EMBL" id="HGE74509.1"/>
    </source>
</evidence>
<evidence type="ECO:0000256" key="2">
    <source>
        <dbReference type="ARBA" id="ARBA00007935"/>
    </source>
</evidence>
<dbReference type="Pfam" id="PF01032">
    <property type="entry name" value="FecCD"/>
    <property type="match status" value="1"/>
</dbReference>
<feature type="transmembrane region" description="Helical" evidence="8">
    <location>
        <begin position="197"/>
        <end position="219"/>
    </location>
</feature>
<feature type="transmembrane region" description="Helical" evidence="8">
    <location>
        <begin position="152"/>
        <end position="175"/>
    </location>
</feature>
<comment type="similarity">
    <text evidence="2">Belongs to the binding-protein-dependent transport system permease family. FecCD subfamily.</text>
</comment>
<feature type="transmembrane region" description="Helical" evidence="8">
    <location>
        <begin position="240"/>
        <end position="267"/>
    </location>
</feature>
<keyword evidence="4" id="KW-1003">Cell membrane</keyword>
<keyword evidence="3" id="KW-0813">Transport</keyword>
<keyword evidence="5 8" id="KW-0812">Transmembrane</keyword>
<evidence type="ECO:0000256" key="3">
    <source>
        <dbReference type="ARBA" id="ARBA00022448"/>
    </source>
</evidence>
<dbReference type="SUPFAM" id="SSF81345">
    <property type="entry name" value="ABC transporter involved in vitamin B12 uptake, BtuC"/>
    <property type="match status" value="1"/>
</dbReference>
<dbReference type="GO" id="GO:0022857">
    <property type="term" value="F:transmembrane transporter activity"/>
    <property type="evidence" value="ECO:0007669"/>
    <property type="project" value="InterPro"/>
</dbReference>
<dbReference type="FunFam" id="1.10.3470.10:FF:000001">
    <property type="entry name" value="Vitamin B12 ABC transporter permease BtuC"/>
    <property type="match status" value="1"/>
</dbReference>
<dbReference type="EMBL" id="DTPE01000002">
    <property type="protein sequence ID" value="HGE74509.1"/>
    <property type="molecule type" value="Genomic_DNA"/>
</dbReference>
<keyword evidence="6 8" id="KW-1133">Transmembrane helix</keyword>